<evidence type="ECO:0000313" key="1">
    <source>
        <dbReference type="EMBL" id="MDR9893498.1"/>
    </source>
</evidence>
<dbReference type="AlphaFoldDB" id="A0AAP5I1P3"/>
<dbReference type="CDD" id="cd01081">
    <property type="entry name" value="Aldose_epim"/>
    <property type="match status" value="1"/>
</dbReference>
<dbReference type="Proteomes" id="UP000667802">
    <property type="component" value="Unassembled WGS sequence"/>
</dbReference>
<dbReference type="EMBL" id="JAALHA020000001">
    <property type="protein sequence ID" value="MDR9893498.1"/>
    <property type="molecule type" value="Genomic_DNA"/>
</dbReference>
<dbReference type="Pfam" id="PF14486">
    <property type="entry name" value="DUF4432"/>
    <property type="match status" value="1"/>
</dbReference>
<dbReference type="GO" id="GO:0030246">
    <property type="term" value="F:carbohydrate binding"/>
    <property type="evidence" value="ECO:0007669"/>
    <property type="project" value="InterPro"/>
</dbReference>
<keyword evidence="2" id="KW-1185">Reference proteome</keyword>
<sequence length="355" mass="40331">MYTYGRKQGCRISLDYTYKGMQIAYLENDLLRVGLLLEKGASIFDFTYKPCDLDFMWQSPIAMQRPFVITSALPEGSFHDYYYGGWQEVLPSAGWASEPYMGTYQGLHGEVAQLPFEATITENTQARVALRTYARLYRSPLALERTMSLQEGVAALFIDERLFNESTGQFAIMWGHHPAIGEPFLDDSCVVHTPAAKVEVMDYHQNGLWEPGGDYEFPKVKNRRTSQMQDITRVLSKDTQSVDVVFFKELTEGWYGLTNQRLGVGFGMAWDKELFKSLWMWQVYGGHTDYPWYGRTYNCALEPFTSYPPHGIKAALENGTAIIMNPGEVIETRLVAVAYQGEGVNRVTLNGVVEK</sequence>
<reference evidence="2" key="1">
    <citation type="journal article" date="2021" name="Science">
        <title>Hunting the eagle killer: A cyanobacterial neurotoxin causes vacuolar myelinopathy.</title>
        <authorList>
            <person name="Breinlinger S."/>
            <person name="Phillips T.J."/>
            <person name="Haram B.N."/>
            <person name="Mares J."/>
            <person name="Martinez Yerena J.A."/>
            <person name="Hrouzek P."/>
            <person name="Sobotka R."/>
            <person name="Henderson W.M."/>
            <person name="Schmieder P."/>
            <person name="Williams S.M."/>
            <person name="Lauderdale J.D."/>
            <person name="Wilde H.D."/>
            <person name="Gerrin W."/>
            <person name="Kust A."/>
            <person name="Washington J.W."/>
            <person name="Wagner C."/>
            <person name="Geier B."/>
            <person name="Liebeke M."/>
            <person name="Enke H."/>
            <person name="Niedermeyer T.H.J."/>
            <person name="Wilde S.B."/>
        </authorList>
    </citation>
    <scope>NUCLEOTIDE SEQUENCE [LARGE SCALE GENOMIC DNA]</scope>
    <source>
        <strain evidence="2">Thurmond2011</strain>
    </source>
</reference>
<protein>
    <submittedName>
        <fullName evidence="1">Aldose 1-epimerase</fullName>
    </submittedName>
</protein>
<proteinExistence type="predicted"/>
<dbReference type="InterPro" id="IPR011013">
    <property type="entry name" value="Gal_mutarotase_sf_dom"/>
</dbReference>
<dbReference type="InterPro" id="IPR014718">
    <property type="entry name" value="GH-type_carb-bd"/>
</dbReference>
<evidence type="ECO:0000313" key="2">
    <source>
        <dbReference type="Proteomes" id="UP000667802"/>
    </source>
</evidence>
<dbReference type="GO" id="GO:0003824">
    <property type="term" value="F:catalytic activity"/>
    <property type="evidence" value="ECO:0007669"/>
    <property type="project" value="InterPro"/>
</dbReference>
<gene>
    <name evidence="1" type="ORF">G7B40_002705</name>
</gene>
<dbReference type="RefSeq" id="WP_208345890.1">
    <property type="nucleotide sequence ID" value="NZ_CAWQFN010000763.1"/>
</dbReference>
<name>A0AAP5I1P3_9CYAN</name>
<accession>A0AAP5I1P3</accession>
<dbReference type="InterPro" id="IPR027839">
    <property type="entry name" value="DUF4432"/>
</dbReference>
<dbReference type="GO" id="GO:0005975">
    <property type="term" value="P:carbohydrate metabolic process"/>
    <property type="evidence" value="ECO:0007669"/>
    <property type="project" value="InterPro"/>
</dbReference>
<comment type="caution">
    <text evidence="1">The sequence shown here is derived from an EMBL/GenBank/DDBJ whole genome shotgun (WGS) entry which is preliminary data.</text>
</comment>
<dbReference type="SUPFAM" id="SSF74650">
    <property type="entry name" value="Galactose mutarotase-like"/>
    <property type="match status" value="1"/>
</dbReference>
<dbReference type="Gene3D" id="2.70.98.10">
    <property type="match status" value="1"/>
</dbReference>
<organism evidence="1 2">
    <name type="scientific">Aetokthonos hydrillicola Thurmond2011</name>
    <dbReference type="NCBI Taxonomy" id="2712845"/>
    <lineage>
        <taxon>Bacteria</taxon>
        <taxon>Bacillati</taxon>
        <taxon>Cyanobacteriota</taxon>
        <taxon>Cyanophyceae</taxon>
        <taxon>Nostocales</taxon>
        <taxon>Hapalosiphonaceae</taxon>
        <taxon>Aetokthonos</taxon>
    </lineage>
</organism>